<evidence type="ECO:0000256" key="3">
    <source>
        <dbReference type="ARBA" id="ARBA00022741"/>
    </source>
</evidence>
<keyword evidence="4" id="KW-0611">Plant defense</keyword>
<keyword evidence="2" id="KW-0677">Repeat</keyword>
<keyword evidence="3" id="KW-0547">Nucleotide-binding</keyword>
<dbReference type="FunFam" id="3.40.50.300:FF:001091">
    <property type="entry name" value="Probable disease resistance protein At1g61300"/>
    <property type="match status" value="1"/>
</dbReference>
<dbReference type="Gene3D" id="3.80.10.10">
    <property type="entry name" value="Ribonuclease Inhibitor"/>
    <property type="match status" value="4"/>
</dbReference>
<evidence type="ECO:0000256" key="5">
    <source>
        <dbReference type="ARBA" id="ARBA00022840"/>
    </source>
</evidence>
<evidence type="ECO:0000259" key="7">
    <source>
        <dbReference type="Pfam" id="PF18052"/>
    </source>
</evidence>
<dbReference type="InterPro" id="IPR042197">
    <property type="entry name" value="Apaf_helical"/>
</dbReference>
<evidence type="ECO:0000256" key="4">
    <source>
        <dbReference type="ARBA" id="ARBA00022821"/>
    </source>
</evidence>
<dbReference type="EnsemblPlants" id="QL04p093769:mrna">
    <property type="protein sequence ID" value="QL04p093769:mrna:CDS:3"/>
    <property type="gene ID" value="QL04p093769"/>
</dbReference>
<dbReference type="PANTHER" id="PTHR36766">
    <property type="entry name" value="PLANT BROAD-SPECTRUM MILDEW RESISTANCE PROTEIN RPW8"/>
    <property type="match status" value="1"/>
</dbReference>
<evidence type="ECO:0000256" key="1">
    <source>
        <dbReference type="ARBA" id="ARBA00022614"/>
    </source>
</evidence>
<dbReference type="Gene3D" id="1.10.8.430">
    <property type="entry name" value="Helical domain of apoptotic protease-activating factors"/>
    <property type="match status" value="1"/>
</dbReference>
<name>A0A7N2LKM2_QUELO</name>
<dbReference type="Pfam" id="PF18052">
    <property type="entry name" value="Rx_N"/>
    <property type="match status" value="1"/>
</dbReference>
<dbReference type="InParanoid" id="A0A7N2LKM2"/>
<reference evidence="10 11" key="1">
    <citation type="journal article" date="2016" name="G3 (Bethesda)">
        <title>First Draft Assembly and Annotation of the Genome of a California Endemic Oak Quercus lobata Nee (Fagaceae).</title>
        <authorList>
            <person name="Sork V.L."/>
            <person name="Fitz-Gibbon S.T."/>
            <person name="Puiu D."/>
            <person name="Crepeau M."/>
            <person name="Gugger P.F."/>
            <person name="Sherman R."/>
            <person name="Stevens K."/>
            <person name="Langley C.H."/>
            <person name="Pellegrini M."/>
            <person name="Salzberg S.L."/>
        </authorList>
    </citation>
    <scope>NUCLEOTIDE SEQUENCE [LARGE SCALE GENOMIC DNA]</scope>
    <source>
        <strain evidence="10 11">cv. SW786</strain>
    </source>
</reference>
<dbReference type="GeneID" id="115983848"/>
<feature type="domain" description="Disease resistance protein winged helix" evidence="8">
    <location>
        <begin position="430"/>
        <end position="498"/>
    </location>
</feature>
<dbReference type="FunFam" id="1.10.10.10:FF:000322">
    <property type="entry name" value="Probable disease resistance protein At1g63360"/>
    <property type="match status" value="1"/>
</dbReference>
<protein>
    <recommendedName>
        <fullName evidence="12">Disease resistance RPP13-like protein 1</fullName>
    </recommendedName>
</protein>
<dbReference type="OMA" id="LAWEQWH"/>
<dbReference type="InterPro" id="IPR032675">
    <property type="entry name" value="LRR_dom_sf"/>
</dbReference>
<evidence type="ECO:0000259" key="6">
    <source>
        <dbReference type="Pfam" id="PF00931"/>
    </source>
</evidence>
<keyword evidence="5" id="KW-0067">ATP-binding</keyword>
<dbReference type="GO" id="GO:0043531">
    <property type="term" value="F:ADP binding"/>
    <property type="evidence" value="ECO:0007669"/>
    <property type="project" value="InterPro"/>
</dbReference>
<dbReference type="OrthoDB" id="1896560at2759"/>
<proteinExistence type="predicted"/>
<dbReference type="Pfam" id="PF23559">
    <property type="entry name" value="WHD_DRP"/>
    <property type="match status" value="1"/>
</dbReference>
<dbReference type="Gene3D" id="3.40.50.300">
    <property type="entry name" value="P-loop containing nucleotide triphosphate hydrolases"/>
    <property type="match status" value="1"/>
</dbReference>
<keyword evidence="11" id="KW-1185">Reference proteome</keyword>
<dbReference type="Pfam" id="PF00931">
    <property type="entry name" value="NB-ARC"/>
    <property type="match status" value="1"/>
</dbReference>
<dbReference type="Gene3D" id="1.20.5.4130">
    <property type="match status" value="1"/>
</dbReference>
<dbReference type="Pfam" id="PF25019">
    <property type="entry name" value="LRR_R13L1-DRL21"/>
    <property type="match status" value="1"/>
</dbReference>
<dbReference type="PRINTS" id="PR00364">
    <property type="entry name" value="DISEASERSIST"/>
</dbReference>
<evidence type="ECO:0000313" key="10">
    <source>
        <dbReference type="EnsemblPlants" id="QL04p093769:mrna:CDS:3"/>
    </source>
</evidence>
<keyword evidence="1" id="KW-0433">Leucine-rich repeat</keyword>
<dbReference type="InterPro" id="IPR002182">
    <property type="entry name" value="NB-ARC"/>
</dbReference>
<gene>
    <name evidence="10" type="primary">LOC115983848</name>
</gene>
<sequence>MAGVFLGEALVSAIIEVVVERVAFPEVLDYFKGRKLDGLLRKLKLVLLSANAVLTDAEEKQITIPAVKEWLDELKDAVYDAEDVLDEIATEALQCKSEVKSQTCTSKVWDLISLSVIPVDKRIKSELKMIIERLEYITKQKGVLGLKEVAGGVPSRQLTTSCPEEYGLYGRDVDKEAIFKLLQSDEASSSNEICVVPIVGMGGIGKTTLARLVYNDNRVKMSFDLKAWVCVSEKFDSLRIAKTILEEVTLSACDIQNLNLLQIKIRETLAGKKFFLVLDDVWNENYIDWDELLRIFRCGARKIQIIVTTRSEKVAAIMHPISTHLLKQLSDEECWWLFAQHAFENGSSHEYPNLEVIGKRIVQKCKGLPLAVKTLGGLLHSKQEPRQWNKILKSDIWDLPKGESNILPALRLSYHYLPSYLKRCFAYCSIFPKDYKFKKEDLVQLWMAEDLLQQSKGNGGLEEIGEQCFDDLVSRSFFQRSDDNKSVFVMHDLVNDLAKFISGEFCLRLEIEESDEATAKTRHLSYFRAEFDTSKKFEVSYKAKGLRTLLALESSPFSLSQFDYLANTVTHDLLQTFKCARVLSLSGYHNIRELPDSIGNLKHLRYLNLNRTSIKRLPDSICNLYNLQTLLLFRCTFLIELPAKMGKLVNLRHLDIIGTKLKEMPLQMRQLRNLQKLTAFVVGEHSGYSIGELGELRHLSGTLSILNLQEIDCARDAMEAKLKDKKFLSELVLQWGDDSKDSQNERNVLEQFCPHTNLKALTIEHYGGTRFPFWLGDCSFSNMASLNLVNCKYCSLLPPLGQLPALKELSIAGFHEVSHVDREFYGNSSSTVKPFRSLEKLSFAEMPNWQEWLLFEGEDVGGAFSTLQELCIIRCPKLSSGLPNQLPSLTHLTIEECQQLLVSLPLSLAIHELNLKDCSKVLLKELPPKLHSLTIEGCHILQSFVELMTSPPRGFLLITLKSLTICGILQLPRGHCYPSLERLRLQGGHDSLWSFPLEFYPKLKFLEMYGCENLESFSVSEGSHLDLTSLTLLEIRNCPNFVSFPNGGLCAPNLTQVTIINCKKLKSLPERMHALLPSLVALRLSWCPELESFPDDGLPSNLKALAICFCDKLFSHRLEWGLKGLHSLRSFHIRTKDTEVLTFPEEALLPATLTSLSISSFPNLKSLDNKGFQQLISLECLDIISCYKLQCLPKEGLPTSLSFLHIRQCPLLEQDCQRERGKEWPKIAHIPLIEINFEVIT</sequence>
<dbReference type="SUPFAM" id="SSF52058">
    <property type="entry name" value="L domain-like"/>
    <property type="match status" value="2"/>
</dbReference>
<evidence type="ECO:0000313" key="11">
    <source>
        <dbReference type="Proteomes" id="UP000594261"/>
    </source>
</evidence>
<dbReference type="GO" id="GO:0006952">
    <property type="term" value="P:defense response"/>
    <property type="evidence" value="ECO:0007669"/>
    <property type="project" value="UniProtKB-KW"/>
</dbReference>
<accession>A0A7N2LKM2</accession>
<reference evidence="10" key="2">
    <citation type="submission" date="2021-01" db="UniProtKB">
        <authorList>
            <consortium name="EnsemblPlants"/>
        </authorList>
    </citation>
    <scope>IDENTIFICATION</scope>
</reference>
<dbReference type="InterPro" id="IPR036388">
    <property type="entry name" value="WH-like_DNA-bd_sf"/>
</dbReference>
<dbReference type="GO" id="GO:0051707">
    <property type="term" value="P:response to other organism"/>
    <property type="evidence" value="ECO:0007669"/>
    <property type="project" value="UniProtKB-ARBA"/>
</dbReference>
<dbReference type="InterPro" id="IPR058922">
    <property type="entry name" value="WHD_DRP"/>
</dbReference>
<dbReference type="Proteomes" id="UP000594261">
    <property type="component" value="Chromosome 4"/>
</dbReference>
<dbReference type="Gene3D" id="1.10.10.10">
    <property type="entry name" value="Winged helix-like DNA-binding domain superfamily/Winged helix DNA-binding domain"/>
    <property type="match status" value="1"/>
</dbReference>
<evidence type="ECO:0008006" key="12">
    <source>
        <dbReference type="Google" id="ProtNLM"/>
    </source>
</evidence>
<dbReference type="SUPFAM" id="SSF52047">
    <property type="entry name" value="RNI-like"/>
    <property type="match status" value="1"/>
</dbReference>
<dbReference type="GO" id="GO:0005524">
    <property type="term" value="F:ATP binding"/>
    <property type="evidence" value="ECO:0007669"/>
    <property type="project" value="UniProtKB-KW"/>
</dbReference>
<organism evidence="10 11">
    <name type="scientific">Quercus lobata</name>
    <name type="common">Valley oak</name>
    <dbReference type="NCBI Taxonomy" id="97700"/>
    <lineage>
        <taxon>Eukaryota</taxon>
        <taxon>Viridiplantae</taxon>
        <taxon>Streptophyta</taxon>
        <taxon>Embryophyta</taxon>
        <taxon>Tracheophyta</taxon>
        <taxon>Spermatophyta</taxon>
        <taxon>Magnoliopsida</taxon>
        <taxon>eudicotyledons</taxon>
        <taxon>Gunneridae</taxon>
        <taxon>Pentapetalae</taxon>
        <taxon>rosids</taxon>
        <taxon>fabids</taxon>
        <taxon>Fagales</taxon>
        <taxon>Fagaceae</taxon>
        <taxon>Quercus</taxon>
    </lineage>
</organism>
<dbReference type="AlphaFoldDB" id="A0A7N2LKM2"/>
<dbReference type="KEGG" id="qlo:115983848"/>
<evidence type="ECO:0000259" key="8">
    <source>
        <dbReference type="Pfam" id="PF23559"/>
    </source>
</evidence>
<dbReference type="EMBL" id="LRBV02000004">
    <property type="status" value="NOT_ANNOTATED_CDS"/>
    <property type="molecule type" value="Genomic_DNA"/>
</dbReference>
<dbReference type="SUPFAM" id="SSF52540">
    <property type="entry name" value="P-loop containing nucleoside triphosphate hydrolases"/>
    <property type="match status" value="1"/>
</dbReference>
<evidence type="ECO:0000259" key="9">
    <source>
        <dbReference type="Pfam" id="PF25019"/>
    </source>
</evidence>
<dbReference type="Gramene" id="QL04p093769:mrna">
    <property type="protein sequence ID" value="QL04p093769:mrna:CDS:3"/>
    <property type="gene ID" value="QL04p093769"/>
</dbReference>
<dbReference type="InterPro" id="IPR027417">
    <property type="entry name" value="P-loop_NTPase"/>
</dbReference>
<dbReference type="RefSeq" id="XP_030962543.1">
    <property type="nucleotide sequence ID" value="XM_031106683.1"/>
</dbReference>
<dbReference type="InterPro" id="IPR041118">
    <property type="entry name" value="Rx_N"/>
</dbReference>
<feature type="domain" description="Disease resistance N-terminal" evidence="7">
    <location>
        <begin position="32"/>
        <end position="102"/>
    </location>
</feature>
<feature type="domain" description="NB-ARC" evidence="6">
    <location>
        <begin position="188"/>
        <end position="345"/>
    </location>
</feature>
<dbReference type="InterPro" id="IPR056789">
    <property type="entry name" value="LRR_R13L1-DRL21"/>
</dbReference>
<feature type="domain" description="R13L1/DRL21-like LRR repeat region" evidence="9">
    <location>
        <begin position="690"/>
        <end position="813"/>
    </location>
</feature>
<dbReference type="PANTHER" id="PTHR36766:SF31">
    <property type="entry name" value="DISEASE RESISTANCE RPP13-LIKE PROTEIN 1"/>
    <property type="match status" value="1"/>
</dbReference>
<evidence type="ECO:0000256" key="2">
    <source>
        <dbReference type="ARBA" id="ARBA00022737"/>
    </source>
</evidence>